<protein>
    <recommendedName>
        <fullName evidence="8">PX domain-containing protein</fullName>
    </recommendedName>
</protein>
<dbReference type="SMART" id="SM00312">
    <property type="entry name" value="PX"/>
    <property type="match status" value="1"/>
</dbReference>
<dbReference type="Proteomes" id="UP000230750">
    <property type="component" value="Unassembled WGS sequence"/>
</dbReference>
<evidence type="ECO:0000256" key="4">
    <source>
        <dbReference type="ARBA" id="ARBA00022448"/>
    </source>
</evidence>
<dbReference type="Pfam" id="PF00787">
    <property type="entry name" value="PX"/>
    <property type="match status" value="1"/>
</dbReference>
<keyword evidence="6" id="KW-0446">Lipid-binding</keyword>
<comment type="caution">
    <text evidence="9">The sequence shown here is derived from an EMBL/GenBank/DDBJ whole genome shotgun (WGS) entry which is preliminary data.</text>
</comment>
<gene>
    <name evidence="9" type="ORF">BSL78_30241</name>
</gene>
<dbReference type="Gene3D" id="1.20.1270.60">
    <property type="entry name" value="Arfaptin homology (AH) domain/BAR domain"/>
    <property type="match status" value="1"/>
</dbReference>
<feature type="domain" description="PX" evidence="8">
    <location>
        <begin position="20"/>
        <end position="139"/>
    </location>
</feature>
<evidence type="ECO:0000256" key="6">
    <source>
        <dbReference type="ARBA" id="ARBA00023121"/>
    </source>
</evidence>
<dbReference type="STRING" id="307972.A0A2G8JB26"/>
<reference evidence="9 10" key="1">
    <citation type="journal article" date="2017" name="PLoS Biol.">
        <title>The sea cucumber genome provides insights into morphological evolution and visceral regeneration.</title>
        <authorList>
            <person name="Zhang X."/>
            <person name="Sun L."/>
            <person name="Yuan J."/>
            <person name="Sun Y."/>
            <person name="Gao Y."/>
            <person name="Zhang L."/>
            <person name="Li S."/>
            <person name="Dai H."/>
            <person name="Hamel J.F."/>
            <person name="Liu C."/>
            <person name="Yu Y."/>
            <person name="Liu S."/>
            <person name="Lin W."/>
            <person name="Guo K."/>
            <person name="Jin S."/>
            <person name="Xu P."/>
            <person name="Storey K.B."/>
            <person name="Huan P."/>
            <person name="Zhang T."/>
            <person name="Zhou Y."/>
            <person name="Zhang J."/>
            <person name="Lin C."/>
            <person name="Li X."/>
            <person name="Xing L."/>
            <person name="Huo D."/>
            <person name="Sun M."/>
            <person name="Wang L."/>
            <person name="Mercier A."/>
            <person name="Li F."/>
            <person name="Yang H."/>
            <person name="Xiang J."/>
        </authorList>
    </citation>
    <scope>NUCLEOTIDE SEQUENCE [LARGE SCALE GENOMIC DNA]</scope>
    <source>
        <strain evidence="9">Shaxun</strain>
        <tissue evidence="9">Muscle</tissue>
    </source>
</reference>
<dbReference type="InterPro" id="IPR001683">
    <property type="entry name" value="PX_dom"/>
</dbReference>
<keyword evidence="5" id="KW-0963">Cytoplasm</keyword>
<evidence type="ECO:0000256" key="5">
    <source>
        <dbReference type="ARBA" id="ARBA00022490"/>
    </source>
</evidence>
<evidence type="ECO:0000313" key="9">
    <source>
        <dbReference type="EMBL" id="PIK32947.1"/>
    </source>
</evidence>
<dbReference type="Gene3D" id="3.30.1520.10">
    <property type="entry name" value="Phox-like domain"/>
    <property type="match status" value="1"/>
</dbReference>
<dbReference type="GO" id="GO:0005769">
    <property type="term" value="C:early endosome"/>
    <property type="evidence" value="ECO:0007669"/>
    <property type="project" value="TreeGrafter"/>
</dbReference>
<dbReference type="GO" id="GO:0015031">
    <property type="term" value="P:protein transport"/>
    <property type="evidence" value="ECO:0007669"/>
    <property type="project" value="TreeGrafter"/>
</dbReference>
<dbReference type="OrthoDB" id="205639at2759"/>
<sequence length="257" mass="30140">MPDLQRLAINSLSIDDQDTHDVFITVDDPRKHVTKMETYATYKVSTKTTRGDFDQPEYSLRRRYTDFLWLRQKLEETQPTHLVPPLPEKHSMKLDRFGTEFLTTRQRALNKFMTRISEHPTLSFNEYFKIFLTAKELSSYRKQSPSVVFRLGSSVKANASAYMLKNRSPEYTMMGEYVHTFGDKMGSVDRISQRILKEQIVYQEDLTNYGPAYRLWSDWEVDLSDILNAFASSIDKCAKSMETLVRESKHWEVKFGN</sequence>
<evidence type="ECO:0000256" key="3">
    <source>
        <dbReference type="ARBA" id="ARBA00010883"/>
    </source>
</evidence>
<dbReference type="EMBL" id="MRZV01002913">
    <property type="protein sequence ID" value="PIK32947.1"/>
    <property type="molecule type" value="Genomic_DNA"/>
</dbReference>
<dbReference type="CDD" id="cd06860">
    <property type="entry name" value="PX_SNX7_30_like"/>
    <property type="match status" value="1"/>
</dbReference>
<dbReference type="InterPro" id="IPR027267">
    <property type="entry name" value="AH/BAR_dom_sf"/>
</dbReference>
<comment type="similarity">
    <text evidence="3">Belongs to the sorting nexin family.</text>
</comment>
<evidence type="ECO:0000256" key="1">
    <source>
        <dbReference type="ARBA" id="ARBA00004184"/>
    </source>
</evidence>
<dbReference type="PANTHER" id="PTHR45949">
    <property type="entry name" value="SORTING NEXIN-4"/>
    <property type="match status" value="1"/>
</dbReference>
<evidence type="ECO:0000259" key="8">
    <source>
        <dbReference type="PROSITE" id="PS50195"/>
    </source>
</evidence>
<dbReference type="GO" id="GO:0034727">
    <property type="term" value="P:piecemeal microautophagy of the nucleus"/>
    <property type="evidence" value="ECO:0007669"/>
    <property type="project" value="TreeGrafter"/>
</dbReference>
<comment type="subcellular location">
    <subcellularLocation>
        <location evidence="2">Cytoplasm</location>
    </subcellularLocation>
    <subcellularLocation>
        <location evidence="1">Endomembrane system</location>
        <topology evidence="1">Peripheral membrane protein</topology>
    </subcellularLocation>
</comment>
<evidence type="ECO:0000256" key="2">
    <source>
        <dbReference type="ARBA" id="ARBA00004496"/>
    </source>
</evidence>
<proteinExistence type="inferred from homology"/>
<dbReference type="PROSITE" id="PS50195">
    <property type="entry name" value="PX"/>
    <property type="match status" value="1"/>
</dbReference>
<keyword evidence="10" id="KW-1185">Reference proteome</keyword>
<keyword evidence="4" id="KW-0813">Transport</keyword>
<evidence type="ECO:0000313" key="10">
    <source>
        <dbReference type="Proteomes" id="UP000230750"/>
    </source>
</evidence>
<name>A0A2G8JB26_STIJA</name>
<dbReference type="AlphaFoldDB" id="A0A2G8JB26"/>
<dbReference type="GO" id="GO:0000407">
    <property type="term" value="C:phagophore assembly site"/>
    <property type="evidence" value="ECO:0007669"/>
    <property type="project" value="TreeGrafter"/>
</dbReference>
<dbReference type="InterPro" id="IPR036871">
    <property type="entry name" value="PX_dom_sf"/>
</dbReference>
<dbReference type="GO" id="GO:0000422">
    <property type="term" value="P:autophagy of mitochondrion"/>
    <property type="evidence" value="ECO:0007669"/>
    <property type="project" value="TreeGrafter"/>
</dbReference>
<dbReference type="GO" id="GO:0035091">
    <property type="term" value="F:phosphatidylinositol binding"/>
    <property type="evidence" value="ECO:0007669"/>
    <property type="project" value="InterPro"/>
</dbReference>
<organism evidence="9 10">
    <name type="scientific">Stichopus japonicus</name>
    <name type="common">Sea cucumber</name>
    <dbReference type="NCBI Taxonomy" id="307972"/>
    <lineage>
        <taxon>Eukaryota</taxon>
        <taxon>Metazoa</taxon>
        <taxon>Echinodermata</taxon>
        <taxon>Eleutherozoa</taxon>
        <taxon>Echinozoa</taxon>
        <taxon>Holothuroidea</taxon>
        <taxon>Aspidochirotacea</taxon>
        <taxon>Aspidochirotida</taxon>
        <taxon>Stichopodidae</taxon>
        <taxon>Apostichopus</taxon>
    </lineage>
</organism>
<dbReference type="GO" id="GO:0061709">
    <property type="term" value="P:reticulophagy"/>
    <property type="evidence" value="ECO:0007669"/>
    <property type="project" value="TreeGrafter"/>
</dbReference>
<keyword evidence="7" id="KW-0472">Membrane</keyword>
<accession>A0A2G8JB26</accession>
<evidence type="ECO:0000256" key="7">
    <source>
        <dbReference type="ARBA" id="ARBA00023136"/>
    </source>
</evidence>
<dbReference type="SUPFAM" id="SSF64268">
    <property type="entry name" value="PX domain"/>
    <property type="match status" value="1"/>
</dbReference>
<dbReference type="PANTHER" id="PTHR45949:SF2">
    <property type="entry name" value="SORTING NEXIN-4"/>
    <property type="match status" value="1"/>
</dbReference>
<dbReference type="GO" id="GO:0032456">
    <property type="term" value="P:endocytic recycling"/>
    <property type="evidence" value="ECO:0007669"/>
    <property type="project" value="TreeGrafter"/>
</dbReference>